<dbReference type="AlphaFoldDB" id="A0A391P3X4"/>
<organism evidence="2 3">
    <name type="scientific">Mediterraneibacter butyricigenes</name>
    <dbReference type="NCBI Taxonomy" id="2316025"/>
    <lineage>
        <taxon>Bacteria</taxon>
        <taxon>Bacillati</taxon>
        <taxon>Bacillota</taxon>
        <taxon>Clostridia</taxon>
        <taxon>Lachnospirales</taxon>
        <taxon>Lachnospiraceae</taxon>
        <taxon>Mediterraneibacter</taxon>
    </lineage>
</organism>
<dbReference type="Proteomes" id="UP000265643">
    <property type="component" value="Unassembled WGS sequence"/>
</dbReference>
<reference evidence="3" key="1">
    <citation type="submission" date="2018-09" db="EMBL/GenBank/DDBJ databases">
        <title>Draft Genome Sequence of Mediterraneibacter sp. KCTC 15684.</title>
        <authorList>
            <person name="Kim J.S."/>
            <person name="Han K.I."/>
            <person name="Suh M.K."/>
            <person name="Lee K.C."/>
            <person name="Eom M.K."/>
            <person name="Lee J.H."/>
            <person name="Park S.H."/>
            <person name="Kang S.W."/>
            <person name="Park J.E."/>
            <person name="Oh B.S."/>
            <person name="Yu S.Y."/>
            <person name="Choi S.H."/>
            <person name="Lee D.H."/>
            <person name="Yoon H."/>
            <person name="Kim B."/>
            <person name="Yang S.J."/>
            <person name="Lee J.S."/>
        </authorList>
    </citation>
    <scope>NUCLEOTIDE SEQUENCE [LARGE SCALE GENOMIC DNA]</scope>
    <source>
        <strain evidence="3">KCTC 15684</strain>
    </source>
</reference>
<accession>A0A391P3X4</accession>
<sequence length="43" mass="5276">MDFIIETLQKYQGVKYNQKYKSERTEDEKFSSEVEQYEKSSNF</sequence>
<proteinExistence type="predicted"/>
<name>A0A391P3X4_9FIRM</name>
<keyword evidence="3" id="KW-1185">Reference proteome</keyword>
<feature type="region of interest" description="Disordered" evidence="1">
    <location>
        <begin position="23"/>
        <end position="43"/>
    </location>
</feature>
<evidence type="ECO:0000256" key="1">
    <source>
        <dbReference type="SAM" id="MobiDB-lite"/>
    </source>
</evidence>
<evidence type="ECO:0000313" key="2">
    <source>
        <dbReference type="EMBL" id="GCA67930.1"/>
    </source>
</evidence>
<evidence type="ECO:0000313" key="3">
    <source>
        <dbReference type="Proteomes" id="UP000265643"/>
    </source>
</evidence>
<comment type="caution">
    <text evidence="2">The sequence shown here is derived from an EMBL/GenBank/DDBJ whole genome shotgun (WGS) entry which is preliminary data.</text>
</comment>
<gene>
    <name evidence="2" type="ORF">KGMB01110_23660</name>
</gene>
<dbReference type="EMBL" id="BHGK01000001">
    <property type="protein sequence ID" value="GCA67930.1"/>
    <property type="molecule type" value="Genomic_DNA"/>
</dbReference>
<protein>
    <submittedName>
        <fullName evidence="2">Uncharacterized protein</fullName>
    </submittedName>
</protein>